<dbReference type="OrthoDB" id="3240317at2"/>
<evidence type="ECO:0000313" key="3">
    <source>
        <dbReference type="Proteomes" id="UP000243540"/>
    </source>
</evidence>
<dbReference type="AlphaFoldDB" id="A0A1Y2SXK7"/>
<evidence type="ECO:0000313" key="2">
    <source>
        <dbReference type="EMBL" id="OTA29263.1"/>
    </source>
</evidence>
<comment type="caution">
    <text evidence="2">The sequence shown here is derived from an EMBL/GenBank/DDBJ whole genome shotgun (WGS) entry which is preliminary data.</text>
</comment>
<protein>
    <submittedName>
        <fullName evidence="2">Uncharacterized protein</fullName>
    </submittedName>
</protein>
<evidence type="ECO:0000256" key="1">
    <source>
        <dbReference type="SAM" id="Coils"/>
    </source>
</evidence>
<sequence length="125" mass="14127">MVEQTFEGLEMSEDEQANARELEGWAKRIVNLQVTIEEAEAEIKRIKEQILKRYEPGSHAAGALTVQVREGAKRLNVEKFMKAYPAVKHARFYELKPKMSAIREEVPPAALATYQTASKPSVVVQ</sequence>
<proteinExistence type="predicted"/>
<dbReference type="RefSeq" id="WP_086106515.1">
    <property type="nucleotide sequence ID" value="NZ_NEKB01000003.1"/>
</dbReference>
<dbReference type="Proteomes" id="UP000243540">
    <property type="component" value="Unassembled WGS sequence"/>
</dbReference>
<accession>A0A1Y2SXK7</accession>
<feature type="coiled-coil region" evidence="1">
    <location>
        <begin position="22"/>
        <end position="49"/>
    </location>
</feature>
<dbReference type="STRING" id="1160091.B9T39_03860"/>
<gene>
    <name evidence="2" type="ORF">B9T39_03860</name>
</gene>
<organism evidence="2 3">
    <name type="scientific">Alloscardovia macacae</name>
    <dbReference type="NCBI Taxonomy" id="1160091"/>
    <lineage>
        <taxon>Bacteria</taxon>
        <taxon>Bacillati</taxon>
        <taxon>Actinomycetota</taxon>
        <taxon>Actinomycetes</taxon>
        <taxon>Bifidobacteriales</taxon>
        <taxon>Bifidobacteriaceae</taxon>
        <taxon>Alloscardovia</taxon>
    </lineage>
</organism>
<name>A0A1Y2SXK7_9BIFI</name>
<dbReference type="EMBL" id="NEKC01000007">
    <property type="protein sequence ID" value="OTA29263.1"/>
    <property type="molecule type" value="Genomic_DNA"/>
</dbReference>
<reference evidence="2 3" key="1">
    <citation type="submission" date="2017-04" db="EMBL/GenBank/DDBJ databases">
        <title>Draft genome sequences of Alloscardovia macacae UMA81211 and UMA81212 isolated from the feces of a rhesus macaque (Macaca mulatta).</title>
        <authorList>
            <person name="Albert K."/>
            <person name="Sela D.A."/>
        </authorList>
    </citation>
    <scope>NUCLEOTIDE SEQUENCE [LARGE SCALE GENOMIC DNA]</scope>
    <source>
        <strain evidence="2 3">UMA81212</strain>
    </source>
</reference>
<keyword evidence="1" id="KW-0175">Coiled coil</keyword>